<organism evidence="1 2">
    <name type="scientific">Leucogyrophana mollusca</name>
    <dbReference type="NCBI Taxonomy" id="85980"/>
    <lineage>
        <taxon>Eukaryota</taxon>
        <taxon>Fungi</taxon>
        <taxon>Dikarya</taxon>
        <taxon>Basidiomycota</taxon>
        <taxon>Agaricomycotina</taxon>
        <taxon>Agaricomycetes</taxon>
        <taxon>Agaricomycetidae</taxon>
        <taxon>Boletales</taxon>
        <taxon>Boletales incertae sedis</taxon>
        <taxon>Leucogyrophana</taxon>
    </lineage>
</organism>
<gene>
    <name evidence="1" type="ORF">BV22DRAFT_1052234</name>
</gene>
<sequence length="609" mass="65048">HKRARVVARSKTSHRPATKKDENKTSDNQRRHKRSGHKATKSSSVSQPPSKRRRRRGVDPVSSDNSVDSTSSLSGESSDSEDSESSTDGEHEVSLDPSSHEDAYDDSEWSNGADSGEDEGDYEDCSDGGATSHRERIVLTDQPDASLTDGQDGGDDILPVIVAGKREPVQTGDREAVTVDGEDGPDNGVTNKSLRKSTRARKLTDKAAVAQQVKKVFPLTVVTDYPSANIAAAPIQDDTVVDRDVLLKHTYTELVPLRKVSLVAQGDVGRTYVLSAWKEKNHMEGDALAFVQALFAFKQFGDYVNLSRIDPRRLTLKLSGKSSYVAHAGGGGMNTATCSHVGRPTATSSGGVRKEISGYFHAQEFERFAGALGAIVHQTELWANAPNSSMVFNTLAAPTSGSTSGGTDVSSFPSPVKAKPSPSSGYFSTVLSPATSSSSVKKNVLPWDSVGCTVPVYDYRREKDFDPAVHLQPGLYGTTIPSHLDIPVDSLALVAYTVSIYNRSVGSPPKGIGCNIMWAALLGAPAGSSLPSPPLPGPTLDSPSRGKDSPPISNDCACLWLRIVLAQHVADDHHGADQPMALWCPMGDACEGNKWIDKRIESGSILTVL</sequence>
<evidence type="ECO:0000313" key="2">
    <source>
        <dbReference type="Proteomes" id="UP000790709"/>
    </source>
</evidence>
<dbReference type="Proteomes" id="UP000790709">
    <property type="component" value="Unassembled WGS sequence"/>
</dbReference>
<reference evidence="1" key="1">
    <citation type="journal article" date="2021" name="New Phytol.">
        <title>Evolutionary innovations through gain and loss of genes in the ectomycorrhizal Boletales.</title>
        <authorList>
            <person name="Wu G."/>
            <person name="Miyauchi S."/>
            <person name="Morin E."/>
            <person name="Kuo A."/>
            <person name="Drula E."/>
            <person name="Varga T."/>
            <person name="Kohler A."/>
            <person name="Feng B."/>
            <person name="Cao Y."/>
            <person name="Lipzen A."/>
            <person name="Daum C."/>
            <person name="Hundley H."/>
            <person name="Pangilinan J."/>
            <person name="Johnson J."/>
            <person name="Barry K."/>
            <person name="LaButti K."/>
            <person name="Ng V."/>
            <person name="Ahrendt S."/>
            <person name="Min B."/>
            <person name="Choi I.G."/>
            <person name="Park H."/>
            <person name="Plett J.M."/>
            <person name="Magnuson J."/>
            <person name="Spatafora J.W."/>
            <person name="Nagy L.G."/>
            <person name="Henrissat B."/>
            <person name="Grigoriev I.V."/>
            <person name="Yang Z.L."/>
            <person name="Xu J."/>
            <person name="Martin F.M."/>
        </authorList>
    </citation>
    <scope>NUCLEOTIDE SEQUENCE</scope>
    <source>
        <strain evidence="1">KUC20120723A-06</strain>
    </source>
</reference>
<accession>A0ACB8AWG6</accession>
<keyword evidence="2" id="KW-1185">Reference proteome</keyword>
<comment type="caution">
    <text evidence="1">The sequence shown here is derived from an EMBL/GenBank/DDBJ whole genome shotgun (WGS) entry which is preliminary data.</text>
</comment>
<name>A0ACB8AWG6_9AGAM</name>
<dbReference type="EMBL" id="MU266956">
    <property type="protein sequence ID" value="KAH7917722.1"/>
    <property type="molecule type" value="Genomic_DNA"/>
</dbReference>
<feature type="non-terminal residue" evidence="1">
    <location>
        <position position="1"/>
    </location>
</feature>
<protein>
    <submittedName>
        <fullName evidence="1">Uncharacterized protein</fullName>
    </submittedName>
</protein>
<evidence type="ECO:0000313" key="1">
    <source>
        <dbReference type="EMBL" id="KAH7917722.1"/>
    </source>
</evidence>
<proteinExistence type="predicted"/>